<evidence type="ECO:0000313" key="1">
    <source>
        <dbReference type="EMBL" id="PBJ94268.1"/>
    </source>
</evidence>
<dbReference type="RefSeq" id="WP_013974840.1">
    <property type="nucleotide sequence ID" value="NZ_CP010359.1"/>
</dbReference>
<accession>A0A099N6F1</accession>
<comment type="caution">
    <text evidence="1">The sequence shown here is derived from an EMBL/GenBank/DDBJ whole genome shotgun (WGS) entry which is preliminary data.</text>
</comment>
<dbReference type="EMBL" id="NTME01000018">
    <property type="protein sequence ID" value="PBJ94268.1"/>
    <property type="molecule type" value="Genomic_DNA"/>
</dbReference>
<dbReference type="KEGG" id="ppj:RK21_04990"/>
<dbReference type="Proteomes" id="UP000218102">
    <property type="component" value="Unassembled WGS sequence"/>
</dbReference>
<protein>
    <submittedName>
        <fullName evidence="1">Uncharacterized protein</fullName>
    </submittedName>
</protein>
<evidence type="ECO:0000313" key="2">
    <source>
        <dbReference type="Proteomes" id="UP000218102"/>
    </source>
</evidence>
<name>A0A099N6F1_PSEDL</name>
<organism evidence="1 2">
    <name type="scientific">Pseudomonas plecoglossicida</name>
    <dbReference type="NCBI Taxonomy" id="70775"/>
    <lineage>
        <taxon>Bacteria</taxon>
        <taxon>Pseudomonadati</taxon>
        <taxon>Pseudomonadota</taxon>
        <taxon>Gammaproteobacteria</taxon>
        <taxon>Pseudomonadales</taxon>
        <taxon>Pseudomonadaceae</taxon>
        <taxon>Pseudomonas</taxon>
    </lineage>
</organism>
<proteinExistence type="predicted"/>
<sequence length="104" mass="11305">MAIITNLVAINDIAHGKQVFRVHGTVTVASPAIEPVLVEPKLRHRGGWEVLELQLLDSGAITPQVLTEKTVAFERAGGTGWKTVEIIHADGSQRCEIRTIEAID</sequence>
<dbReference type="AlphaFoldDB" id="A0A099N6F1"/>
<gene>
    <name evidence="1" type="ORF">CMV24_18055</name>
</gene>
<reference evidence="1 2" key="1">
    <citation type="submission" date="2017-09" db="EMBL/GenBank/DDBJ databases">
        <authorList>
            <person name="Ehlers B."/>
            <person name="Leendertz F.H."/>
        </authorList>
    </citation>
    <scope>NUCLEOTIDE SEQUENCE [LARGE SCALE GENOMIC DNA]</scope>
    <source>
        <strain evidence="1 2">DJ-1</strain>
    </source>
</reference>